<name>A0A9Q1JQA3_9CARY</name>
<accession>A0A9Q1JQA3</accession>
<dbReference type="AlphaFoldDB" id="A0A9Q1JQA3"/>
<keyword evidence="2" id="KW-1185">Reference proteome</keyword>
<proteinExistence type="predicted"/>
<comment type="caution">
    <text evidence="1">The sequence shown here is derived from an EMBL/GenBank/DDBJ whole genome shotgun (WGS) entry which is preliminary data.</text>
</comment>
<protein>
    <submittedName>
        <fullName evidence="1">Uncharacterized protein</fullName>
    </submittedName>
</protein>
<sequence>MVQAAYLIEGISDRTPILLSSPDSPRSKVSFKLSEMWCNDPEFHSIVEDAMKDKVQGYHDTKEAIFSIPNIRSPCCDGFSSSFFVRVRLDHGCVPQTLSSSAQQCNATRLVIIPKFCYKPLETQQRLFYECNFAQTVWQTAVQRLHIQIKDATLEE</sequence>
<reference evidence="1" key="1">
    <citation type="submission" date="2022-04" db="EMBL/GenBank/DDBJ databases">
        <title>Carnegiea gigantea Genome sequencing and assembly v2.</title>
        <authorList>
            <person name="Copetti D."/>
            <person name="Sanderson M.J."/>
            <person name="Burquez A."/>
            <person name="Wojciechowski M.F."/>
        </authorList>
    </citation>
    <scope>NUCLEOTIDE SEQUENCE</scope>
    <source>
        <strain evidence="1">SGP5-SGP5p</strain>
        <tissue evidence="1">Aerial part</tissue>
    </source>
</reference>
<gene>
    <name evidence="1" type="ORF">Cgig2_006827</name>
</gene>
<dbReference type="OrthoDB" id="1432753at2759"/>
<dbReference type="Proteomes" id="UP001153076">
    <property type="component" value="Unassembled WGS sequence"/>
</dbReference>
<evidence type="ECO:0000313" key="2">
    <source>
        <dbReference type="Proteomes" id="UP001153076"/>
    </source>
</evidence>
<evidence type="ECO:0000313" key="1">
    <source>
        <dbReference type="EMBL" id="KAJ8429086.1"/>
    </source>
</evidence>
<dbReference type="EMBL" id="JAKOGI010000939">
    <property type="protein sequence ID" value="KAJ8429086.1"/>
    <property type="molecule type" value="Genomic_DNA"/>
</dbReference>
<organism evidence="1 2">
    <name type="scientific">Carnegiea gigantea</name>
    <dbReference type="NCBI Taxonomy" id="171969"/>
    <lineage>
        <taxon>Eukaryota</taxon>
        <taxon>Viridiplantae</taxon>
        <taxon>Streptophyta</taxon>
        <taxon>Embryophyta</taxon>
        <taxon>Tracheophyta</taxon>
        <taxon>Spermatophyta</taxon>
        <taxon>Magnoliopsida</taxon>
        <taxon>eudicotyledons</taxon>
        <taxon>Gunneridae</taxon>
        <taxon>Pentapetalae</taxon>
        <taxon>Caryophyllales</taxon>
        <taxon>Cactineae</taxon>
        <taxon>Cactaceae</taxon>
        <taxon>Cactoideae</taxon>
        <taxon>Echinocereeae</taxon>
        <taxon>Carnegiea</taxon>
    </lineage>
</organism>